<dbReference type="Proteomes" id="UP000234474">
    <property type="component" value="Unassembled WGS sequence"/>
</dbReference>
<gene>
    <name evidence="1" type="ORF">P174DRAFT_111631</name>
</gene>
<dbReference type="VEuPathDB" id="FungiDB:P174DRAFT_111631"/>
<comment type="caution">
    <text evidence="1">The sequence shown here is derived from an EMBL/GenBank/DDBJ whole genome shotgun (WGS) entry which is preliminary data.</text>
</comment>
<name>A0A2I1CIT4_ASPN1</name>
<proteinExistence type="predicted"/>
<sequence length="79" mass="8980">MKIPSQPLLAGHILLALRHLGSRCINYQSISLVNEWLSLMPHTTRSSEEHSLCSWLEMSHSPPISPDTKKRSKVKFKSL</sequence>
<reference evidence="2" key="1">
    <citation type="journal article" date="2018" name="Proc. Natl. Acad. Sci. U.S.A.">
        <title>Linking secondary metabolites to gene clusters through genome sequencing of six diverse Aspergillus species.</title>
        <authorList>
            <person name="Kaerboelling I."/>
            <person name="Vesth T.C."/>
            <person name="Frisvad J.C."/>
            <person name="Nybo J.L."/>
            <person name="Theobald S."/>
            <person name="Kuo A."/>
            <person name="Bowyer P."/>
            <person name="Matsuda Y."/>
            <person name="Mondo S."/>
            <person name="Lyhne E.K."/>
            <person name="Kogle M.E."/>
            <person name="Clum A."/>
            <person name="Lipzen A."/>
            <person name="Salamov A."/>
            <person name="Ngan C.Y."/>
            <person name="Daum C."/>
            <person name="Chiniquy J."/>
            <person name="Barry K."/>
            <person name="LaButti K."/>
            <person name="Haridas S."/>
            <person name="Simmons B.A."/>
            <person name="Magnuson J.K."/>
            <person name="Mortensen U.H."/>
            <person name="Larsen T.O."/>
            <person name="Grigoriev I.V."/>
            <person name="Baker S.E."/>
            <person name="Andersen M.R."/>
        </authorList>
    </citation>
    <scope>NUCLEOTIDE SEQUENCE [LARGE SCALE GENOMIC DNA]</scope>
    <source>
        <strain evidence="2">IBT 16806</strain>
    </source>
</reference>
<accession>A0A2I1CIT4</accession>
<keyword evidence="2" id="KW-1185">Reference proteome</keyword>
<evidence type="ECO:0000313" key="1">
    <source>
        <dbReference type="EMBL" id="PKX97504.1"/>
    </source>
</evidence>
<protein>
    <submittedName>
        <fullName evidence="1">Uncharacterized protein</fullName>
    </submittedName>
</protein>
<organism evidence="1 2">
    <name type="scientific">Aspergillus novofumigatus (strain IBT 16806)</name>
    <dbReference type="NCBI Taxonomy" id="1392255"/>
    <lineage>
        <taxon>Eukaryota</taxon>
        <taxon>Fungi</taxon>
        <taxon>Dikarya</taxon>
        <taxon>Ascomycota</taxon>
        <taxon>Pezizomycotina</taxon>
        <taxon>Eurotiomycetes</taxon>
        <taxon>Eurotiomycetidae</taxon>
        <taxon>Eurotiales</taxon>
        <taxon>Aspergillaceae</taxon>
        <taxon>Aspergillus</taxon>
        <taxon>Aspergillus subgen. Fumigati</taxon>
    </lineage>
</organism>
<dbReference type="EMBL" id="MSZS01000002">
    <property type="protein sequence ID" value="PKX97504.1"/>
    <property type="molecule type" value="Genomic_DNA"/>
</dbReference>
<dbReference type="AlphaFoldDB" id="A0A2I1CIT4"/>
<evidence type="ECO:0000313" key="2">
    <source>
        <dbReference type="Proteomes" id="UP000234474"/>
    </source>
</evidence>
<dbReference type="GeneID" id="36528353"/>
<dbReference type="RefSeq" id="XP_024686099.1">
    <property type="nucleotide sequence ID" value="XM_024821027.1"/>
</dbReference>